<reference evidence="1" key="2">
    <citation type="journal article" date="2015" name="Data Brief">
        <title>Shoot transcriptome of the giant reed, Arundo donax.</title>
        <authorList>
            <person name="Barrero R.A."/>
            <person name="Guerrero F.D."/>
            <person name="Moolhuijzen P."/>
            <person name="Goolsby J.A."/>
            <person name="Tidwell J."/>
            <person name="Bellgard S.E."/>
            <person name="Bellgard M.I."/>
        </authorList>
    </citation>
    <scope>NUCLEOTIDE SEQUENCE</scope>
    <source>
        <tissue evidence="1">Shoot tissue taken approximately 20 cm above the soil surface</tissue>
    </source>
</reference>
<accession>A0A0A9GUX7</accession>
<proteinExistence type="predicted"/>
<name>A0A0A9GUX7_ARUDO</name>
<organism evidence="1">
    <name type="scientific">Arundo donax</name>
    <name type="common">Giant reed</name>
    <name type="synonym">Donax arundinaceus</name>
    <dbReference type="NCBI Taxonomy" id="35708"/>
    <lineage>
        <taxon>Eukaryota</taxon>
        <taxon>Viridiplantae</taxon>
        <taxon>Streptophyta</taxon>
        <taxon>Embryophyta</taxon>
        <taxon>Tracheophyta</taxon>
        <taxon>Spermatophyta</taxon>
        <taxon>Magnoliopsida</taxon>
        <taxon>Liliopsida</taxon>
        <taxon>Poales</taxon>
        <taxon>Poaceae</taxon>
        <taxon>PACMAD clade</taxon>
        <taxon>Arundinoideae</taxon>
        <taxon>Arundineae</taxon>
        <taxon>Arundo</taxon>
    </lineage>
</organism>
<dbReference type="AlphaFoldDB" id="A0A0A9GUX7"/>
<sequence length="61" mass="6873">MQSNNVSVFKARINWSSPKRKCKKNHCCHSYFGWCAFPSTNKTIWGIASAPAPRSPICNSK</sequence>
<reference evidence="1" key="1">
    <citation type="submission" date="2014-09" db="EMBL/GenBank/DDBJ databases">
        <authorList>
            <person name="Magalhaes I.L.F."/>
            <person name="Oliveira U."/>
            <person name="Santos F.R."/>
            <person name="Vidigal T.H.D.A."/>
            <person name="Brescovit A.D."/>
            <person name="Santos A.J."/>
        </authorList>
    </citation>
    <scope>NUCLEOTIDE SEQUENCE</scope>
    <source>
        <tissue evidence="1">Shoot tissue taken approximately 20 cm above the soil surface</tissue>
    </source>
</reference>
<dbReference type="EMBL" id="GBRH01170557">
    <property type="protein sequence ID" value="JAE27339.1"/>
    <property type="molecule type" value="Transcribed_RNA"/>
</dbReference>
<evidence type="ECO:0000313" key="1">
    <source>
        <dbReference type="EMBL" id="JAE27339.1"/>
    </source>
</evidence>
<protein>
    <submittedName>
        <fullName evidence="1">Uncharacterized protein</fullName>
    </submittedName>
</protein>